<evidence type="ECO:0000256" key="1">
    <source>
        <dbReference type="SAM" id="MobiDB-lite"/>
    </source>
</evidence>
<reference evidence="3" key="1">
    <citation type="journal article" date="2019" name="Int. J. Syst. Evol. Microbiol.">
        <title>The Global Catalogue of Microorganisms (GCM) 10K type strain sequencing project: providing services to taxonomists for standard genome sequencing and annotation.</title>
        <authorList>
            <consortium name="The Broad Institute Genomics Platform"/>
            <consortium name="The Broad Institute Genome Sequencing Center for Infectious Disease"/>
            <person name="Wu L."/>
            <person name="Ma J."/>
        </authorList>
    </citation>
    <scope>NUCLEOTIDE SEQUENCE [LARGE SCALE GENOMIC DNA]</scope>
    <source>
        <strain evidence="3">JCM 17906</strain>
    </source>
</reference>
<protein>
    <submittedName>
        <fullName evidence="2">Uncharacterized protein</fullName>
    </submittedName>
</protein>
<dbReference type="EMBL" id="BAABGT010000024">
    <property type="protein sequence ID" value="GAA4541572.1"/>
    <property type="molecule type" value="Genomic_DNA"/>
</dbReference>
<gene>
    <name evidence="2" type="ORF">GCM10023175_15670</name>
</gene>
<dbReference type="InterPro" id="IPR049709">
    <property type="entry name" value="IniB-like_N"/>
</dbReference>
<feature type="compositionally biased region" description="Low complexity" evidence="1">
    <location>
        <begin position="213"/>
        <end position="235"/>
    </location>
</feature>
<proteinExistence type="predicted"/>
<dbReference type="NCBIfam" id="NF038175">
    <property type="entry name" value="IniB_NTERM"/>
    <property type="match status" value="1"/>
</dbReference>
<accession>A0ABP8RMP3</accession>
<dbReference type="RefSeq" id="WP_345414218.1">
    <property type="nucleotide sequence ID" value="NZ_BAABGT010000024.1"/>
</dbReference>
<sequence length="261" mass="26693">MDTPTSLIQLLLSLLSDPKAAAEFQADPQSFLATCGITAVTPEQVHDAAVLVADQHAPKPHHGGGEHHHQTPPPPAPDHGHDHESAVKYLQTIVTNNWIDDRDTNVDNSVHQVIHAGGDVNQTIDNDTVVASGDGAVAAGDDISDSTVTTGNGNAVGDGSLAGDDNTVAYGSGDANSATLDHVTVDHGGALAVGGAASGVDSTTDSYNEDHASTTTTTTTEDSFNDTTSTDTSVSTDDHSTDTADSYNHTDLGSHNDVAVG</sequence>
<name>A0ABP8RMP3_9PSEU</name>
<feature type="region of interest" description="Disordered" evidence="1">
    <location>
        <begin position="198"/>
        <end position="261"/>
    </location>
</feature>
<evidence type="ECO:0000313" key="2">
    <source>
        <dbReference type="EMBL" id="GAA4541572.1"/>
    </source>
</evidence>
<keyword evidence="3" id="KW-1185">Reference proteome</keyword>
<dbReference type="Proteomes" id="UP001501598">
    <property type="component" value="Unassembled WGS sequence"/>
</dbReference>
<evidence type="ECO:0000313" key="3">
    <source>
        <dbReference type="Proteomes" id="UP001501598"/>
    </source>
</evidence>
<comment type="caution">
    <text evidence="2">The sequence shown here is derived from an EMBL/GenBank/DDBJ whole genome shotgun (WGS) entry which is preliminary data.</text>
</comment>
<organism evidence="2 3">
    <name type="scientific">Pseudonocardia xishanensis</name>
    <dbReference type="NCBI Taxonomy" id="630995"/>
    <lineage>
        <taxon>Bacteria</taxon>
        <taxon>Bacillati</taxon>
        <taxon>Actinomycetota</taxon>
        <taxon>Actinomycetes</taxon>
        <taxon>Pseudonocardiales</taxon>
        <taxon>Pseudonocardiaceae</taxon>
        <taxon>Pseudonocardia</taxon>
    </lineage>
</organism>
<feature type="region of interest" description="Disordered" evidence="1">
    <location>
        <begin position="56"/>
        <end position="83"/>
    </location>
</feature>